<dbReference type="Gene3D" id="2.130.10.130">
    <property type="entry name" value="Integrin alpha, N-terminal"/>
    <property type="match status" value="5"/>
</dbReference>
<dbReference type="Pfam" id="PF14312">
    <property type="entry name" value="FG-GAP_2"/>
    <property type="match status" value="20"/>
</dbReference>
<dbReference type="Gene3D" id="2.60.40.2810">
    <property type="match status" value="1"/>
</dbReference>
<dbReference type="PROSITE" id="PS50268">
    <property type="entry name" value="CADHERIN_2"/>
    <property type="match status" value="1"/>
</dbReference>
<keyword evidence="1" id="KW-0732">Signal</keyword>
<dbReference type="Gene3D" id="2.60.40.3440">
    <property type="match status" value="1"/>
</dbReference>
<evidence type="ECO:0000256" key="2">
    <source>
        <dbReference type="ARBA" id="ARBA00022737"/>
    </source>
</evidence>
<evidence type="ECO:0000256" key="3">
    <source>
        <dbReference type="ARBA" id="ARBA00023180"/>
    </source>
</evidence>
<dbReference type="Pfam" id="PF17963">
    <property type="entry name" value="Big_9"/>
    <property type="match status" value="4"/>
</dbReference>
<dbReference type="InterPro" id="IPR018391">
    <property type="entry name" value="PQQ_b-propeller_rpt"/>
</dbReference>
<dbReference type="Pfam" id="PF17892">
    <property type="entry name" value="Cadherin_5"/>
    <property type="match status" value="2"/>
</dbReference>
<dbReference type="InterPro" id="IPR041690">
    <property type="entry name" value="Cadherin_5"/>
</dbReference>
<reference evidence="5 6" key="1">
    <citation type="submission" date="2017-05" db="EMBL/GenBank/DDBJ databases">
        <authorList>
            <person name="Varghese N."/>
            <person name="Submissions S."/>
        </authorList>
    </citation>
    <scope>NUCLEOTIDE SEQUENCE [LARGE SCALE GENOMIC DNA]</scope>
    <source>
        <strain evidence="5 6">DSM 15949</strain>
    </source>
</reference>
<gene>
    <name evidence="5" type="ORF">SAMN06265374_0820</name>
</gene>
<sequence length="3140" mass="321410">MITMENQASWDGVVSATVQPAGSPQRLILTQAPGGQNALVLDVLSIESIDISGLPTAGAFFHRAETDLILTFSNGGQVFLTGFFGEGEETGKALIGAGWQLTDFQLAAAIEDDTNAFQLAEGAEQVLPNENSIIMAFDTETGAFTTTNVERLQLSDRQEIGASDLDVSNRETITRTEAESAFETIGNTAPEADDVLAVAGENSATISLNAAYSDADTSNSHVFLIDTSGTLGQVTNNGDGTFSYDPSGQFENLAAGETATDTFTYTVDDGEGGTDTATVTITITGANDAPEAEDVAANANEDGAVISVNASYSDADATDSHGFSIDTSGTLGRVTDTGDGTFSYDPNGQFENLAAGETATDTFTYTVDDGEGGTDTATVTITITGENDAPEAEDDTAPGLVTEDETATIDVDTLLVNDSDVDGRELTVSAVDTTSDLGAIITLIDTDSDGSYDGISYDPTASGALQALGNSETATDTFSYTVSDGTGGTDTAYVTLTVEGVNDAPEAEDDNVGDFVTLTASKMTSGDADIFDRFGVSVGLSADGTTLVVGAGDEDDNGSGAGAAYVFDGNGNERLKLLAEDGTSSDSFGDAIAVSADGTRIVVGAPVADNSSVDDGSFDSGFGAGAVYVFDENGIQLLKLTPENPATRDYFGKSVAVSSDGSIIVVGAPDDDDNGRDSGAVHIFNSDGTELRKLTPEDGAALDNFGDTVGISADGLTIIVGAEFDDDKGNSSGSVYVFDAETGEQTAKLTADDGSNVDFFSSSIAISDDGGIIAVGADGADPDDQTNAGAAYLFDATGTQLAKLVADDAEDGAFFGITIAVSGDGSTIAVSSSDSNNETGKVYVFDAQGNQIAKFTPPDNVDKTDFGISLSVSEDGSVIAVGASDDDDAGTGAGAVYTFIRNAEGEYVGFDGTVYNAGGATDDTAGTELTAGNLSEDEVAIIETADLLDNDTDVEGDVLSVTEIDTASAHGAEVALVDTDGDGVFDEVTYDPTAVNRFQELSSGETLDDSFSYTVSDGNGGMDTATVTVTVEGVNDAPVATNDTIRSNDTLTASKLQASDASSNAIFGRAVSVSSEAGYSVVGAWNNDGRGNAYLFDSDGNQIAILDGAEGDDGDEFGWSVAVASDAGTIAVGAPSHDTPSIYDPFADSNRNAGGVYLFDDNGEQTRYITANERDVEDDEFGSSVAISDDGNTIVVGAVGDADKGEYAGAVFLFNGNGRQLRKIVPSDGSAGDSFGSSVAVSSDGSTIVVSAEDYNDANTSGTGTAYIYSRDGNQIAQLTAPESDEFGSSIAISGDGSIILVGAQADADNESDAGAVYVFDSSGVQLEKLTAPDSESGDKFGSAVAASSDGSILALSAVGDDSKGAVLVYSADDDGNYSLISKLTAGDDGRANDFFGVSVDVSDDGSMIIVGASGDDDNGAASGSAYTFIRNTGGAYVGQDGFVYGVDGVTDESASATTGHFSEDESIIITEEELVSNDTDIEGDALYVSGLATSESDAASQSTQSVLGATLTLSDSDGDGSFEISYDPTSSSSLQALAGGETATDTFAYEVSDGNGGTDVATVTLTIEGVNDVPDASDDEDVTSYELTAAKFTGSDIGKDDQFGSAIAVSADGTLMIVGAPNADGVEANSGGIFQFNGSGEEIARLLPENGSGDDSFGSSADISGDGSTVVVGAWGDDDKGADAGAVYVFDGDGNELSKLLPDDDNSDSHYFGAFLAVSDDGERIAVSAIGNDNNGPSTGAVFVFNRNGDEIFTLTPDNAGEDDHFGGSVAVSGDGSTFLVGSTDRGVILESSVYVFDESGQQRFELFAENGADGLNFGESLGISRDGSVILIGSLSDDEVGTDAGAVYVFDQDGNQVDKLLPDADGTDTYFGSSLAVSSDGSVVVVGASGSSLQGDQTGSVYVFDNEGNKIAKLVAPDGESGDAFGTSVDVSEDGSFVTVSAPGDDDAAEDAGAVYTFIRNSEGNYVGPDGTVYGPEGATAETADTSLTVYLSEDDSATISTSDLLENDTDIDGDSLSLTDVDSASANGAELFLLDNDNDGLIDGLYYDPSNAAALQALGAGETLEDTFSYTVSDGNGATDVATVTLTIEGVNDAPEAGDDTIASSLVATTADDSVSDDLTTGTGTLGDAATAGSLQINNTNTAVASSIPVTVFSTSQTTGQVATAFDANGASVTTAIDPTLFAGAGSDSDIVADGTSSAVLGETTSDTVDGISTNAASTDIIGVTNALITEDVVTTIDIDSLLDNDTDAEGDTLVITGVAGSDSDAAATTATSANGAVLTLIDVDDDGVYDEIDYDPTSSDALQALKSDESLNDTFEYQVSDGNGGTDTATVTVAVQGVNDAPDAVDDTAETNEDEAVTIQVLDNDTDVDGDDLSISSFEVVSGGGSVSESNGDLVYVPADDYSGEATLSYTMSDSHGATDTATVTVTVNAVNDAPQIALDDTDISYSDTSGNDSFSTASISYSITDTEGAFDYFTISNPNGEIPGSFSYDPSRSSGALVFIPDDSVLESLTADQSFSYDVTAYDTEGASSTETITVNVSATNDTATIVGNTSGSVTENTSTTVTGTLSITDRDGATSSSVKTTSGKYGDLQYSYADGGWTYTLDTSSNSHHDDVEALGPGSTLTETFTVSSLDNTASETVTITINGSDDAADVSYSVGDPSASIGVLAEDGNPSSWTGSVNVSDIDLSDDVTARISNISVSNAQHDFEYDDYFSVEWVGFENEATNQASLNYTVTILNDNFAVQLLESGENVNINLDVSTHEGYDDTITYQLGGTGTWTFATSGLTSYERMQPFREGSSQEFALAVDDTWTKSLNLFLKGRADFDDDDEVITIEVTYDVYDATSDTITRDVTTTLEINHESIYLDSYDKNSGGSDNKHDKFEIDISISPTNYGASLIGNDTDQSPSGDIFMNNVSVKITASNEMGNPSGATEYADFSYSYRYIVESDPLAFDLNGDGTYFAKTADDFAFEIDGGVARSWTSPDDGILAMDLDGSGAIENGSELFSLSFDGGDFSSGLEALATLDSNQDGLISALDDQFAEIKMWVDADSDGLTDLGELLGLSDHGIEEINLAAEASHETVDGVLVSAYGTATTTSGETVEFAEFGMNNMNVAVPTATLVADGEAAVAEVTAVALAG</sequence>
<dbReference type="InterPro" id="IPR040853">
    <property type="entry name" value="RapA2_cadherin-like"/>
</dbReference>
<name>A0ABY1NDC8_9HYPH</name>
<feature type="domain" description="Cadherin" evidence="4">
    <location>
        <begin position="2440"/>
        <end position="2552"/>
    </location>
</feature>
<dbReference type="Gene3D" id="2.60.40.60">
    <property type="entry name" value="Cadherins"/>
    <property type="match status" value="1"/>
</dbReference>
<dbReference type="PANTHER" id="PTHR36220">
    <property type="entry name" value="UNNAMED PRODUCT"/>
    <property type="match status" value="1"/>
</dbReference>
<evidence type="ECO:0000313" key="6">
    <source>
        <dbReference type="Proteomes" id="UP001157914"/>
    </source>
</evidence>
<dbReference type="NCBIfam" id="TIGR01965">
    <property type="entry name" value="VCBS_repeat"/>
    <property type="match status" value="9"/>
</dbReference>
<dbReference type="EMBL" id="FXTT01000001">
    <property type="protein sequence ID" value="SMP07017.1"/>
    <property type="molecule type" value="Genomic_DNA"/>
</dbReference>
<dbReference type="InterPro" id="IPR013519">
    <property type="entry name" value="Int_alpha_beta-p"/>
</dbReference>
<keyword evidence="3" id="KW-0325">Glycoprotein</keyword>
<organism evidence="5 6">
    <name type="scientific">Roseibium denhamense</name>
    <dbReference type="NCBI Taxonomy" id="76305"/>
    <lineage>
        <taxon>Bacteria</taxon>
        <taxon>Pseudomonadati</taxon>
        <taxon>Pseudomonadota</taxon>
        <taxon>Alphaproteobacteria</taxon>
        <taxon>Hyphomicrobiales</taxon>
        <taxon>Stappiaceae</taxon>
        <taxon>Roseibium</taxon>
    </lineage>
</organism>
<evidence type="ECO:0000259" key="4">
    <source>
        <dbReference type="PROSITE" id="PS50268"/>
    </source>
</evidence>
<dbReference type="InterPro" id="IPR010221">
    <property type="entry name" value="VCBS_dom"/>
</dbReference>
<accession>A0ABY1NDC8</accession>
<dbReference type="NCBIfam" id="NF012211">
    <property type="entry name" value="tand_rpt_95"/>
    <property type="match status" value="6"/>
</dbReference>
<evidence type="ECO:0000256" key="1">
    <source>
        <dbReference type="ARBA" id="ARBA00022729"/>
    </source>
</evidence>
<keyword evidence="2" id="KW-0677">Repeat</keyword>
<dbReference type="Pfam" id="PF17803">
    <property type="entry name" value="Cadherin_4"/>
    <property type="match status" value="2"/>
</dbReference>
<evidence type="ECO:0000313" key="5">
    <source>
        <dbReference type="EMBL" id="SMP07017.1"/>
    </source>
</evidence>
<dbReference type="SMART" id="SM00191">
    <property type="entry name" value="Int_alpha"/>
    <property type="match status" value="15"/>
</dbReference>
<comment type="caution">
    <text evidence="5">The sequence shown here is derived from an EMBL/GenBank/DDBJ whole genome shotgun (WGS) entry which is preliminary data.</text>
</comment>
<proteinExistence type="predicted"/>
<dbReference type="PANTHER" id="PTHR36220:SF1">
    <property type="entry name" value="GAMMA TUBULIN COMPLEX COMPONENT C-TERMINAL DOMAIN-CONTAINING PROTEIN"/>
    <property type="match status" value="1"/>
</dbReference>
<dbReference type="SUPFAM" id="SSF82171">
    <property type="entry name" value="DPP6 N-terminal domain-like"/>
    <property type="match status" value="2"/>
</dbReference>
<dbReference type="SMART" id="SM00564">
    <property type="entry name" value="PQQ"/>
    <property type="match status" value="8"/>
</dbReference>
<dbReference type="SUPFAM" id="SSF63829">
    <property type="entry name" value="Calcium-dependent phosphotriesterase"/>
    <property type="match status" value="2"/>
</dbReference>
<dbReference type="Proteomes" id="UP001157914">
    <property type="component" value="Unassembled WGS sequence"/>
</dbReference>
<protein>
    <submittedName>
        <fullName evidence="5">VCBS repeat-containing protein</fullName>
    </submittedName>
</protein>
<dbReference type="InterPro" id="IPR028994">
    <property type="entry name" value="Integrin_alpha_N"/>
</dbReference>
<dbReference type="InterPro" id="IPR002126">
    <property type="entry name" value="Cadherin-like_dom"/>
</dbReference>
<keyword evidence="6" id="KW-1185">Reference proteome</keyword>
<dbReference type="InterPro" id="IPR013517">
    <property type="entry name" value="FG-GAP"/>
</dbReference>
<dbReference type="PROSITE" id="PS51470">
    <property type="entry name" value="FG_GAP"/>
    <property type="match status" value="6"/>
</dbReference>